<evidence type="ECO:0000313" key="4">
    <source>
        <dbReference type="EMBL" id="CAG7559409.1"/>
    </source>
</evidence>
<dbReference type="AlphaFoldDB" id="A0A8J2J470"/>
<proteinExistence type="predicted"/>
<evidence type="ECO:0000256" key="3">
    <source>
        <dbReference type="ARBA" id="ARBA00023002"/>
    </source>
</evidence>
<evidence type="ECO:0008006" key="6">
    <source>
        <dbReference type="Google" id="ProtNLM"/>
    </source>
</evidence>
<gene>
    <name evidence="4" type="ORF">FEQUK3_LOCUS5118</name>
</gene>
<dbReference type="EMBL" id="CAJSTJ010000129">
    <property type="protein sequence ID" value="CAG7559409.1"/>
    <property type="molecule type" value="Genomic_DNA"/>
</dbReference>
<evidence type="ECO:0000313" key="5">
    <source>
        <dbReference type="Proteomes" id="UP000693738"/>
    </source>
</evidence>
<evidence type="ECO:0000256" key="1">
    <source>
        <dbReference type="ARBA" id="ARBA00022630"/>
    </source>
</evidence>
<dbReference type="GO" id="GO:0050660">
    <property type="term" value="F:flavin adenine dinucleotide binding"/>
    <property type="evidence" value="ECO:0007669"/>
    <property type="project" value="InterPro"/>
</dbReference>
<dbReference type="InterPro" id="IPR050346">
    <property type="entry name" value="FMO-like"/>
</dbReference>
<keyword evidence="1" id="KW-0285">Flavoprotein</keyword>
<dbReference type="Pfam" id="PF00743">
    <property type="entry name" value="FMO-like"/>
    <property type="match status" value="2"/>
</dbReference>
<name>A0A8J2J470_FUSEQ</name>
<dbReference type="PANTHER" id="PTHR23023">
    <property type="entry name" value="DIMETHYLANILINE MONOOXYGENASE"/>
    <property type="match status" value="1"/>
</dbReference>
<evidence type="ECO:0000256" key="2">
    <source>
        <dbReference type="ARBA" id="ARBA00022827"/>
    </source>
</evidence>
<protein>
    <recommendedName>
        <fullName evidence="6">Dimethylaniline monooxygenase</fullName>
    </recommendedName>
</protein>
<dbReference type="GO" id="GO:0050661">
    <property type="term" value="F:NADP binding"/>
    <property type="evidence" value="ECO:0007669"/>
    <property type="project" value="InterPro"/>
</dbReference>
<dbReference type="Proteomes" id="UP000693738">
    <property type="component" value="Unassembled WGS sequence"/>
</dbReference>
<reference evidence="4" key="1">
    <citation type="submission" date="2021-05" db="EMBL/GenBank/DDBJ databases">
        <authorList>
            <person name="Khan N."/>
        </authorList>
    </citation>
    <scope>NUCLEOTIDE SEQUENCE</scope>
</reference>
<keyword evidence="2" id="KW-0274">FAD</keyword>
<sequence>MKVAVIGGGPSGLVTLKYLLRAHLNLDCEPIAARLFELGDSVGGAFSTRVYDDAELATFSDFRCNKQADFLSATDYVQYLKDYSSHFNLWPHINLGVEVRDIHETTKGYSIECAGRDGELFHWQCDAVAVCSGLHREPNLPVIPGLHHIPEVIHSSEFKAKSQFGVNKTVMVIGSGETGADLAHLAVNSPTKQVLMCHKDGFHFAPKRNPGPILLLILGRKPDPNEPGIPVDVSRANLFDTTYVHPVLRKSMILWDYYNYYIKSLLWICSGTTFGMDQWIGEISKARHHPSKIDLAPSPKTIHKDGTVEFVDNGRPEYEKLKTQTIRPDMVVLCTGYRQTFPFLRTLYQNEQRHPSSFVRGIWEETRPEIGFIGFMRPSLGAIPPLAEMQAQLWVFNLVSSHKLPLKPEDEEHYRLHTKATARVTYGVDHESYAYQLALDMNSAPGLTNVLKRASFTDLRTTFRLLVIWAFGAHFNTKFRLIGPWQWNGAEGLLVSDEFWQTITRRPILFDPTLKARPVPRERHFILRSFGPASSPEAQQNFRTIKELEKELEASSSVGKSWEVEDNTKHLLELFIEECNMDFREDGTAGEDLTWGPTIIITAYSETAKKDLDKAITNLVEVIHRYFLRCRKTAPFSKEAFKRLRLDVVENQDLLDNASDDRVREEFNAHVRALRLFPEAAKRRRRFSSDDLNRPDGPRRYGFCIVMDKQTIERLAALKFPEDLQMDKEVLKDISIKVIDRSWTYPEEDDNEYGLGPGRRVYEGKDLCPLLELPLICAKWYEHAGLDEMWPLDEYREKWC</sequence>
<dbReference type="InterPro" id="IPR020946">
    <property type="entry name" value="Flavin_mOase-like"/>
</dbReference>
<comment type="caution">
    <text evidence="4">The sequence shown here is derived from an EMBL/GenBank/DDBJ whole genome shotgun (WGS) entry which is preliminary data.</text>
</comment>
<accession>A0A8J2J470</accession>
<organism evidence="4 5">
    <name type="scientific">Fusarium equiseti</name>
    <name type="common">Fusarium scirpi</name>
    <dbReference type="NCBI Taxonomy" id="61235"/>
    <lineage>
        <taxon>Eukaryota</taxon>
        <taxon>Fungi</taxon>
        <taxon>Dikarya</taxon>
        <taxon>Ascomycota</taxon>
        <taxon>Pezizomycotina</taxon>
        <taxon>Sordariomycetes</taxon>
        <taxon>Hypocreomycetidae</taxon>
        <taxon>Hypocreales</taxon>
        <taxon>Nectriaceae</taxon>
        <taxon>Fusarium</taxon>
        <taxon>Fusarium incarnatum-equiseti species complex</taxon>
    </lineage>
</organism>
<dbReference type="GO" id="GO:0004499">
    <property type="term" value="F:N,N-dimethylaniline monooxygenase activity"/>
    <property type="evidence" value="ECO:0007669"/>
    <property type="project" value="InterPro"/>
</dbReference>
<keyword evidence="3" id="KW-0560">Oxidoreductase</keyword>